<keyword evidence="5 6" id="KW-0472">Membrane</keyword>
<evidence type="ECO:0000313" key="7">
    <source>
        <dbReference type="EMBL" id="MPM03989.1"/>
    </source>
</evidence>
<gene>
    <name evidence="7" type="ORF">SDC9_50256</name>
</gene>
<feature type="transmembrane region" description="Helical" evidence="6">
    <location>
        <begin position="227"/>
        <end position="249"/>
    </location>
</feature>
<evidence type="ECO:0000256" key="2">
    <source>
        <dbReference type="ARBA" id="ARBA00022475"/>
    </source>
</evidence>
<dbReference type="InterPro" id="IPR022791">
    <property type="entry name" value="L-PG_synthase/AglD"/>
</dbReference>
<keyword evidence="4 6" id="KW-1133">Transmembrane helix</keyword>
<feature type="transmembrane region" description="Helical" evidence="6">
    <location>
        <begin position="7"/>
        <end position="26"/>
    </location>
</feature>
<dbReference type="PANTHER" id="PTHR39087">
    <property type="entry name" value="UPF0104 MEMBRANE PROTEIN MJ1595"/>
    <property type="match status" value="1"/>
</dbReference>
<comment type="caution">
    <text evidence="7">The sequence shown here is derived from an EMBL/GenBank/DDBJ whole genome shotgun (WGS) entry which is preliminary data.</text>
</comment>
<reference evidence="7" key="1">
    <citation type="submission" date="2019-08" db="EMBL/GenBank/DDBJ databases">
        <authorList>
            <person name="Kucharzyk K."/>
            <person name="Murdoch R.W."/>
            <person name="Higgins S."/>
            <person name="Loffler F."/>
        </authorList>
    </citation>
    <scope>NUCLEOTIDE SEQUENCE</scope>
</reference>
<organism evidence="7">
    <name type="scientific">bioreactor metagenome</name>
    <dbReference type="NCBI Taxonomy" id="1076179"/>
    <lineage>
        <taxon>unclassified sequences</taxon>
        <taxon>metagenomes</taxon>
        <taxon>ecological metagenomes</taxon>
    </lineage>
</organism>
<comment type="subcellular location">
    <subcellularLocation>
        <location evidence="1">Cell membrane</location>
        <topology evidence="1">Multi-pass membrane protein</topology>
    </subcellularLocation>
</comment>
<protein>
    <recommendedName>
        <fullName evidence="8">Lysylphosphatidylglycerol synthase TM region</fullName>
    </recommendedName>
</protein>
<dbReference type="NCBIfam" id="TIGR00374">
    <property type="entry name" value="flippase-like domain"/>
    <property type="match status" value="1"/>
</dbReference>
<feature type="transmembrane region" description="Helical" evidence="6">
    <location>
        <begin position="261"/>
        <end position="284"/>
    </location>
</feature>
<evidence type="ECO:0000256" key="3">
    <source>
        <dbReference type="ARBA" id="ARBA00022692"/>
    </source>
</evidence>
<dbReference type="PANTHER" id="PTHR39087:SF2">
    <property type="entry name" value="UPF0104 MEMBRANE PROTEIN MJ1595"/>
    <property type="match status" value="1"/>
</dbReference>
<name>A0A644WK47_9ZZZZ</name>
<proteinExistence type="predicted"/>
<feature type="transmembrane region" description="Helical" evidence="6">
    <location>
        <begin position="304"/>
        <end position="325"/>
    </location>
</feature>
<accession>A0A644WK47</accession>
<feature type="transmembrane region" description="Helical" evidence="6">
    <location>
        <begin position="170"/>
        <end position="192"/>
    </location>
</feature>
<evidence type="ECO:0008006" key="8">
    <source>
        <dbReference type="Google" id="ProtNLM"/>
    </source>
</evidence>
<dbReference type="EMBL" id="VSSQ01000999">
    <property type="protein sequence ID" value="MPM03989.1"/>
    <property type="molecule type" value="Genomic_DNA"/>
</dbReference>
<dbReference type="AlphaFoldDB" id="A0A644WK47"/>
<dbReference type="Pfam" id="PF03706">
    <property type="entry name" value="LPG_synthase_TM"/>
    <property type="match status" value="1"/>
</dbReference>
<feature type="transmembrane region" description="Helical" evidence="6">
    <location>
        <begin position="46"/>
        <end position="65"/>
    </location>
</feature>
<keyword evidence="2" id="KW-1003">Cell membrane</keyword>
<evidence type="ECO:0000256" key="1">
    <source>
        <dbReference type="ARBA" id="ARBA00004651"/>
    </source>
</evidence>
<evidence type="ECO:0000256" key="6">
    <source>
        <dbReference type="SAM" id="Phobius"/>
    </source>
</evidence>
<dbReference type="GO" id="GO:0005886">
    <property type="term" value="C:plasma membrane"/>
    <property type="evidence" value="ECO:0007669"/>
    <property type="project" value="UniProtKB-SubCell"/>
</dbReference>
<keyword evidence="3 6" id="KW-0812">Transmembrane</keyword>
<sequence length="340" mass="38707">MKKKTLKIIQTVAFIGLGVFFIFFFWDKLDAGQQDKVINNFLGANYFWVLLAIAAGILSHILRAARWNLLIETFEKPPTTGQSFWSLMAGYLANLAVPRLGEITRAVLLSKQSKIPFDKLFGTVVAERAFDFFFYIALFFTAVSVFWHNVKTYVTERLLGGLNEKTDVLFGWKIWIVFGVLAALFLVFLWVLKKFRHVPLIQKIRRIIQNLLSGLLSIFKLKRTGLFFVYTILIWTMYWLMIYLMYFSVPSSSSLTAESAFMVLVFGTIGIIVIQGGIGIYPLIVSEVLLIYGADITDGFTIGWLSWTVQTVLILVLGLIAFIMVNIQKKNKDGLQTTDK</sequence>
<feature type="transmembrane region" description="Helical" evidence="6">
    <location>
        <begin position="132"/>
        <end position="150"/>
    </location>
</feature>
<evidence type="ECO:0000256" key="5">
    <source>
        <dbReference type="ARBA" id="ARBA00023136"/>
    </source>
</evidence>
<evidence type="ECO:0000256" key="4">
    <source>
        <dbReference type="ARBA" id="ARBA00022989"/>
    </source>
</evidence>